<evidence type="ECO:0000313" key="2">
    <source>
        <dbReference type="Proteomes" id="UP000828941"/>
    </source>
</evidence>
<dbReference type="EMBL" id="CM039431">
    <property type="protein sequence ID" value="KAI4336668.1"/>
    <property type="molecule type" value="Genomic_DNA"/>
</dbReference>
<reference evidence="1 2" key="1">
    <citation type="journal article" date="2022" name="DNA Res.">
        <title>Chromosomal-level genome assembly of the orchid tree Bauhinia variegata (Leguminosae; Cercidoideae) supports the allotetraploid origin hypothesis of Bauhinia.</title>
        <authorList>
            <person name="Zhong Y."/>
            <person name="Chen Y."/>
            <person name="Zheng D."/>
            <person name="Pang J."/>
            <person name="Liu Y."/>
            <person name="Luo S."/>
            <person name="Meng S."/>
            <person name="Qian L."/>
            <person name="Wei D."/>
            <person name="Dai S."/>
            <person name="Zhou R."/>
        </authorList>
    </citation>
    <scope>NUCLEOTIDE SEQUENCE [LARGE SCALE GENOMIC DNA]</scope>
    <source>
        <strain evidence="1">BV-YZ2020</strain>
    </source>
</reference>
<organism evidence="1 2">
    <name type="scientific">Bauhinia variegata</name>
    <name type="common">Purple orchid tree</name>
    <name type="synonym">Phanera variegata</name>
    <dbReference type="NCBI Taxonomy" id="167791"/>
    <lineage>
        <taxon>Eukaryota</taxon>
        <taxon>Viridiplantae</taxon>
        <taxon>Streptophyta</taxon>
        <taxon>Embryophyta</taxon>
        <taxon>Tracheophyta</taxon>
        <taxon>Spermatophyta</taxon>
        <taxon>Magnoliopsida</taxon>
        <taxon>eudicotyledons</taxon>
        <taxon>Gunneridae</taxon>
        <taxon>Pentapetalae</taxon>
        <taxon>rosids</taxon>
        <taxon>fabids</taxon>
        <taxon>Fabales</taxon>
        <taxon>Fabaceae</taxon>
        <taxon>Cercidoideae</taxon>
        <taxon>Cercideae</taxon>
        <taxon>Bauhiniinae</taxon>
        <taxon>Bauhinia</taxon>
    </lineage>
</organism>
<proteinExistence type="predicted"/>
<name>A0ACB9NJW5_BAUVA</name>
<keyword evidence="2" id="KW-1185">Reference proteome</keyword>
<protein>
    <submittedName>
        <fullName evidence="1">Uncharacterized protein</fullName>
    </submittedName>
</protein>
<gene>
    <name evidence="1" type="ORF">L6164_015166</name>
</gene>
<evidence type="ECO:0000313" key="1">
    <source>
        <dbReference type="EMBL" id="KAI4336668.1"/>
    </source>
</evidence>
<accession>A0ACB9NJW5</accession>
<dbReference type="Proteomes" id="UP000828941">
    <property type="component" value="Chromosome 6"/>
</dbReference>
<sequence length="223" mass="24786">MAEEDVNVNVNDLDSASNGDQEVEDMYQLHEHEVDHPKICMHCNGISHAINEKEDADGSSIFVSGSEEVAAAADGDPRVSDLNDDRSKSGEIVDDNGESLTDLIKLSSNMGFKDIKQLKQREELSFVMGKRDQLQPRLDQKDSIEDHFKHLQMLRKEAESFRQKQTDVVLPIRSLGSTYTSLFGRGDGVMISNVSFFPAPIQITSSFAPRGSKIDVTIDLELT</sequence>
<comment type="caution">
    <text evidence="1">The sequence shown here is derived from an EMBL/GenBank/DDBJ whole genome shotgun (WGS) entry which is preliminary data.</text>
</comment>